<sequence length="203" mass="22093">MSTVDPKDVALILDAVKLYIGHPIPGQPFADIFPIFRSPTLTEIIISHLTTHIQSTHDLTKISALVCLEARGFFFAPIIASRLGLPVVPVRKKGKLPGEIISVSYEKDYGPDSFEMKDDAFEGIETEGKGVVIVDDLLGMGGSVLAAKGLVEKLGVSVAEMVFIFDVDIPIYAEAIKKNMGDWKRYSMITLTTTNMGAPIIIE</sequence>
<dbReference type="NCBIfam" id="NF002636">
    <property type="entry name" value="PRK02304.1-5"/>
    <property type="match status" value="1"/>
</dbReference>
<comment type="similarity">
    <text evidence="5">Belongs to the purine/pyrimidine phosphoribosyltransferase family.</text>
</comment>
<dbReference type="GO" id="GO:0003999">
    <property type="term" value="F:adenine phosphoribosyltransferase activity"/>
    <property type="evidence" value="ECO:0007669"/>
    <property type="project" value="UniProtKB-EC"/>
</dbReference>
<evidence type="ECO:0000313" key="13">
    <source>
        <dbReference type="EMBL" id="CZR66166.1"/>
    </source>
</evidence>
<dbReference type="InterPro" id="IPR029057">
    <property type="entry name" value="PRTase-like"/>
</dbReference>
<keyword evidence="14" id="KW-1185">Reference proteome</keyword>
<dbReference type="GO" id="GO:0005737">
    <property type="term" value="C:cytoplasm"/>
    <property type="evidence" value="ECO:0007669"/>
    <property type="project" value="UniProtKB-SubCell"/>
</dbReference>
<comment type="subunit">
    <text evidence="6">Homodimer.</text>
</comment>
<evidence type="ECO:0000256" key="2">
    <source>
        <dbReference type="ARBA" id="ARBA00003968"/>
    </source>
</evidence>
<dbReference type="GO" id="GO:0016208">
    <property type="term" value="F:AMP binding"/>
    <property type="evidence" value="ECO:0007669"/>
    <property type="project" value="TreeGrafter"/>
</dbReference>
<evidence type="ECO:0000256" key="10">
    <source>
        <dbReference type="ARBA" id="ARBA00022679"/>
    </source>
</evidence>
<evidence type="ECO:0000256" key="3">
    <source>
        <dbReference type="ARBA" id="ARBA00004496"/>
    </source>
</evidence>
<evidence type="ECO:0000256" key="4">
    <source>
        <dbReference type="ARBA" id="ARBA00004659"/>
    </source>
</evidence>
<dbReference type="Gene3D" id="3.40.50.2020">
    <property type="match status" value="1"/>
</dbReference>
<keyword evidence="8" id="KW-0963">Cytoplasm</keyword>
<comment type="subcellular location">
    <subcellularLocation>
        <location evidence="3">Cytoplasm</location>
    </subcellularLocation>
</comment>
<evidence type="ECO:0000256" key="5">
    <source>
        <dbReference type="ARBA" id="ARBA00008391"/>
    </source>
</evidence>
<dbReference type="InterPro" id="IPR050054">
    <property type="entry name" value="UPRTase/APRTase"/>
</dbReference>
<dbReference type="PANTHER" id="PTHR32315">
    <property type="entry name" value="ADENINE PHOSPHORIBOSYLTRANSFERASE"/>
    <property type="match status" value="1"/>
</dbReference>
<dbReference type="EMBL" id="FJOG01000035">
    <property type="protein sequence ID" value="CZR66166.1"/>
    <property type="molecule type" value="Genomic_DNA"/>
</dbReference>
<dbReference type="InterPro" id="IPR000836">
    <property type="entry name" value="PRTase_dom"/>
</dbReference>
<comment type="pathway">
    <text evidence="4">Purine metabolism; AMP biosynthesis via salvage pathway; AMP from adenine: step 1/1.</text>
</comment>
<dbReference type="SUPFAM" id="SSF53271">
    <property type="entry name" value="PRTase-like"/>
    <property type="match status" value="1"/>
</dbReference>
<dbReference type="STRING" id="576137.A0A1L7XMI7"/>
<dbReference type="CDD" id="cd06223">
    <property type="entry name" value="PRTases_typeI"/>
    <property type="match status" value="1"/>
</dbReference>
<dbReference type="GO" id="GO:0006166">
    <property type="term" value="P:purine ribonucleoside salvage"/>
    <property type="evidence" value="ECO:0007669"/>
    <property type="project" value="UniProtKB-KW"/>
</dbReference>
<evidence type="ECO:0000313" key="14">
    <source>
        <dbReference type="Proteomes" id="UP000184330"/>
    </source>
</evidence>
<comment type="catalytic activity">
    <reaction evidence="1">
        <text>AMP + diphosphate = 5-phospho-alpha-D-ribose 1-diphosphate + adenine</text>
        <dbReference type="Rhea" id="RHEA:16609"/>
        <dbReference type="ChEBI" id="CHEBI:16708"/>
        <dbReference type="ChEBI" id="CHEBI:33019"/>
        <dbReference type="ChEBI" id="CHEBI:58017"/>
        <dbReference type="ChEBI" id="CHEBI:456215"/>
        <dbReference type="EC" id="2.4.2.7"/>
    </reaction>
</comment>
<name>A0A1L7XMI7_9HELO</name>
<evidence type="ECO:0000256" key="7">
    <source>
        <dbReference type="ARBA" id="ARBA00011893"/>
    </source>
</evidence>
<protein>
    <recommendedName>
        <fullName evidence="7">adenine phosphoribosyltransferase</fullName>
        <ecNumber evidence="7">2.4.2.7</ecNumber>
    </recommendedName>
</protein>
<evidence type="ECO:0000256" key="6">
    <source>
        <dbReference type="ARBA" id="ARBA00011738"/>
    </source>
</evidence>
<dbReference type="OrthoDB" id="363185at2759"/>
<reference evidence="13 14" key="1">
    <citation type="submission" date="2016-03" db="EMBL/GenBank/DDBJ databases">
        <authorList>
            <person name="Ploux O."/>
        </authorList>
    </citation>
    <scope>NUCLEOTIDE SEQUENCE [LARGE SCALE GENOMIC DNA]</scope>
    <source>
        <strain evidence="13 14">UAMH 11012</strain>
    </source>
</reference>
<accession>A0A1L7XMI7</accession>
<organism evidence="13 14">
    <name type="scientific">Phialocephala subalpina</name>
    <dbReference type="NCBI Taxonomy" id="576137"/>
    <lineage>
        <taxon>Eukaryota</taxon>
        <taxon>Fungi</taxon>
        <taxon>Dikarya</taxon>
        <taxon>Ascomycota</taxon>
        <taxon>Pezizomycotina</taxon>
        <taxon>Leotiomycetes</taxon>
        <taxon>Helotiales</taxon>
        <taxon>Mollisiaceae</taxon>
        <taxon>Phialocephala</taxon>
        <taxon>Phialocephala fortinii species complex</taxon>
    </lineage>
</organism>
<dbReference type="Pfam" id="PF00156">
    <property type="entry name" value="Pribosyltran"/>
    <property type="match status" value="1"/>
</dbReference>
<dbReference type="GO" id="GO:0044209">
    <property type="term" value="P:AMP salvage"/>
    <property type="evidence" value="ECO:0007669"/>
    <property type="project" value="TreeGrafter"/>
</dbReference>
<proteinExistence type="inferred from homology"/>
<dbReference type="EC" id="2.4.2.7" evidence="7"/>
<evidence type="ECO:0000256" key="8">
    <source>
        <dbReference type="ARBA" id="ARBA00022490"/>
    </source>
</evidence>
<dbReference type="GO" id="GO:0006168">
    <property type="term" value="P:adenine salvage"/>
    <property type="evidence" value="ECO:0007669"/>
    <property type="project" value="TreeGrafter"/>
</dbReference>
<evidence type="ECO:0000256" key="11">
    <source>
        <dbReference type="ARBA" id="ARBA00022726"/>
    </source>
</evidence>
<comment type="function">
    <text evidence="2">Catalyzes a salvage reaction resulting in the formation of AMP, that is energically less costly than de novo synthesis.</text>
</comment>
<keyword evidence="11" id="KW-0660">Purine salvage</keyword>
<keyword evidence="10" id="KW-0808">Transferase</keyword>
<dbReference type="PANTHER" id="PTHR32315:SF3">
    <property type="entry name" value="ADENINE PHOSPHORIBOSYLTRANSFERASE"/>
    <property type="match status" value="1"/>
</dbReference>
<dbReference type="Proteomes" id="UP000184330">
    <property type="component" value="Unassembled WGS sequence"/>
</dbReference>
<evidence type="ECO:0000256" key="1">
    <source>
        <dbReference type="ARBA" id="ARBA00000868"/>
    </source>
</evidence>
<evidence type="ECO:0000256" key="9">
    <source>
        <dbReference type="ARBA" id="ARBA00022676"/>
    </source>
</evidence>
<keyword evidence="9" id="KW-0328">Glycosyltransferase</keyword>
<gene>
    <name evidence="13" type="ORF">PAC_16067</name>
</gene>
<evidence type="ECO:0000259" key="12">
    <source>
        <dbReference type="Pfam" id="PF00156"/>
    </source>
</evidence>
<feature type="domain" description="Phosphoribosyltransferase" evidence="12">
    <location>
        <begin position="45"/>
        <end position="166"/>
    </location>
</feature>
<dbReference type="AlphaFoldDB" id="A0A1L7XMI7"/>
<dbReference type="FunFam" id="3.40.50.2020:FF:000004">
    <property type="entry name" value="Adenine phosphoribosyltransferase"/>
    <property type="match status" value="1"/>
</dbReference>
<dbReference type="GO" id="GO:0002055">
    <property type="term" value="F:adenine binding"/>
    <property type="evidence" value="ECO:0007669"/>
    <property type="project" value="TreeGrafter"/>
</dbReference>